<dbReference type="SUPFAM" id="SSF53474">
    <property type="entry name" value="alpha/beta-Hydrolases"/>
    <property type="match status" value="1"/>
</dbReference>
<evidence type="ECO:0000256" key="3">
    <source>
        <dbReference type="ARBA" id="ARBA00022487"/>
    </source>
</evidence>
<dbReference type="ESTHER" id="lepde-a0a0a7eqd8">
    <property type="family name" value="Carb_B_Arthropoda"/>
</dbReference>
<evidence type="ECO:0000256" key="5">
    <source>
        <dbReference type="ARBA" id="ARBA00023180"/>
    </source>
</evidence>
<organism evidence="7">
    <name type="scientific">Leptinotarsa decemlineata</name>
    <name type="common">Colorado potato beetle</name>
    <name type="synonym">Doryphora decemlineata</name>
    <dbReference type="NCBI Taxonomy" id="7539"/>
    <lineage>
        <taxon>Eukaryota</taxon>
        <taxon>Metazoa</taxon>
        <taxon>Ecdysozoa</taxon>
        <taxon>Arthropoda</taxon>
        <taxon>Hexapoda</taxon>
        <taxon>Insecta</taxon>
        <taxon>Pterygota</taxon>
        <taxon>Neoptera</taxon>
        <taxon>Endopterygota</taxon>
        <taxon>Coleoptera</taxon>
        <taxon>Polyphaga</taxon>
        <taxon>Cucujiformia</taxon>
        <taxon>Chrysomeloidea</taxon>
        <taxon>Chrysomelidae</taxon>
        <taxon>Chrysomelinae</taxon>
        <taxon>Doryphorini</taxon>
        <taxon>Leptinotarsa</taxon>
    </lineage>
</organism>
<evidence type="ECO:0000256" key="2">
    <source>
        <dbReference type="ARBA" id="ARBA00010515"/>
    </source>
</evidence>
<dbReference type="AlphaFoldDB" id="A0A0A7EQD8"/>
<protein>
    <submittedName>
        <fullName evidence="7">Putative alpha-esterase</fullName>
    </submittedName>
</protein>
<accession>A0A0A7EQD8</accession>
<evidence type="ECO:0000256" key="4">
    <source>
        <dbReference type="ARBA" id="ARBA00022801"/>
    </source>
</evidence>
<feature type="domain" description="Carboxylesterase type B" evidence="6">
    <location>
        <begin position="4"/>
        <end position="518"/>
    </location>
</feature>
<dbReference type="GO" id="GO:0052689">
    <property type="term" value="F:carboxylic ester hydrolase activity"/>
    <property type="evidence" value="ECO:0007669"/>
    <property type="project" value="UniProtKB-KW"/>
</dbReference>
<sequence>MTVPVASISEGKVKGCLGTDLDGQQFFSFLGIPYAKPPVGDLRFKAPQPIESWQGIKDATSIGNCSRQRDIMVSPDVEGSEDCLNLNVFTKTLPEQDSTLKPVMVWIHGGGFFLGSNSTKLYGPEYIITKDVVLVTINYRLGFCGFLTLKDSSLEVPGNAGLKDQVLALKWVQRNIKHFNGDPNNVTIFGESAGAASVHYLILSPSANGLFHKAILQSGAVLNSWTRSNFDIFDLMKFIGREVNDEKEALEILKAMSEEDLYILQEDYLNTKPPGGSIGPVIEKPNSTAFLTKNPFEIMISGDYNKVPMIMGYTSNEGLLFSFANKLFGREGRESSEKPSLEDFIHPEMKIEKGCPTSKVICKKLEEYYSQEENVKNPFMLHSDYFFVAGIVGSAKIHSKTSQEPAYLYRMSVETNLNLMKRTFELYGLPGVSHADDLGYLFKYSVSPDVEMGELETKAMQRFLNMWTNFAKYGNPTPEGTDLNIIWKPVEEDSVNFLGIGSELTLQTNPESERMTLWKDIFQLSPATAKYL</sequence>
<dbReference type="OrthoDB" id="19653at2759"/>
<dbReference type="EMBL" id="KM234966">
    <property type="protein sequence ID" value="AIY68380.1"/>
    <property type="molecule type" value="mRNA"/>
</dbReference>
<dbReference type="PANTHER" id="PTHR43142">
    <property type="entry name" value="CARBOXYLIC ESTER HYDROLASE"/>
    <property type="match status" value="1"/>
</dbReference>
<reference evidence="7" key="1">
    <citation type="submission" date="2014-07" db="EMBL/GenBank/DDBJ databases">
        <title>Identification of esterase genes and their expression profiles in several pesticides treated Colorado potato beetle, Leptinotarsa decemlineata.</title>
        <authorList>
            <person name="Lv F."/>
            <person name="Fu K."/>
        </authorList>
    </citation>
    <scope>NUCLEOTIDE SEQUENCE</scope>
</reference>
<proteinExistence type="evidence at transcript level"/>
<evidence type="ECO:0000313" key="7">
    <source>
        <dbReference type="EMBL" id="AIY68380.1"/>
    </source>
</evidence>
<dbReference type="InterPro" id="IPR002168">
    <property type="entry name" value="Lipase_GDXG_HIS_AS"/>
</dbReference>
<dbReference type="PANTHER" id="PTHR43142:SF1">
    <property type="entry name" value="CARBOXYLIC ESTER HYDROLASE"/>
    <property type="match status" value="1"/>
</dbReference>
<keyword evidence="4" id="KW-0378">Hydrolase</keyword>
<comment type="similarity">
    <text evidence="1">Belongs to the type-B carboxylesterase/lipase family.</text>
</comment>
<name>A0A0A7EQD8_LEPDE</name>
<dbReference type="Gene3D" id="3.40.50.1820">
    <property type="entry name" value="alpha/beta hydrolase"/>
    <property type="match status" value="1"/>
</dbReference>
<keyword evidence="5" id="KW-0325">Glycoprotein</keyword>
<keyword evidence="3" id="KW-0719">Serine esterase</keyword>
<comment type="similarity">
    <text evidence="2">Belongs to the 'GDXG' lipolytic enzyme family.</text>
</comment>
<dbReference type="InterPro" id="IPR029058">
    <property type="entry name" value="AB_hydrolase_fold"/>
</dbReference>
<evidence type="ECO:0000259" key="6">
    <source>
        <dbReference type="Pfam" id="PF00135"/>
    </source>
</evidence>
<dbReference type="InterPro" id="IPR002018">
    <property type="entry name" value="CarbesteraseB"/>
</dbReference>
<dbReference type="PROSITE" id="PS01173">
    <property type="entry name" value="LIPASE_GDXG_HIS"/>
    <property type="match status" value="1"/>
</dbReference>
<dbReference type="Pfam" id="PF00135">
    <property type="entry name" value="COesterase"/>
    <property type="match status" value="1"/>
</dbReference>
<evidence type="ECO:0000256" key="1">
    <source>
        <dbReference type="ARBA" id="ARBA00005964"/>
    </source>
</evidence>